<dbReference type="PANTHER" id="PTHR15492">
    <property type="entry name" value="CYCLIN D1-BINDING PROTEIN 1"/>
    <property type="match status" value="1"/>
</dbReference>
<evidence type="ECO:0000256" key="1">
    <source>
        <dbReference type="ARBA" id="ARBA00004123"/>
    </source>
</evidence>
<dbReference type="Pfam" id="PF20936">
    <property type="entry name" value="GCIP_C"/>
    <property type="match status" value="1"/>
</dbReference>
<dbReference type="Pfam" id="PF13324">
    <property type="entry name" value="GCIP_N"/>
    <property type="match status" value="1"/>
</dbReference>
<dbReference type="InterPro" id="IPR049317">
    <property type="entry name" value="GCIP-like_N"/>
</dbReference>
<dbReference type="Gene3D" id="1.20.1420.10">
    <property type="entry name" value="Talin, central domain"/>
    <property type="match status" value="1"/>
</dbReference>
<dbReference type="PANTHER" id="PTHR15492:SF1">
    <property type="entry name" value="CYCLIN-D1-BINDING PROTEIN 1"/>
    <property type="match status" value="1"/>
</dbReference>
<dbReference type="EMBL" id="JAXOVC010000015">
    <property type="protein sequence ID" value="KAK4493921.1"/>
    <property type="molecule type" value="Genomic_DNA"/>
</dbReference>
<accession>A0ABR0DXN0</accession>
<dbReference type="InterPro" id="IPR026907">
    <property type="entry name" value="GCIP-like"/>
</dbReference>
<keyword evidence="6" id="KW-0131">Cell cycle</keyword>
<evidence type="ECO:0000256" key="6">
    <source>
        <dbReference type="ARBA" id="ARBA00023306"/>
    </source>
</evidence>
<feature type="region of interest" description="Disordered" evidence="7">
    <location>
        <begin position="196"/>
        <end position="217"/>
    </location>
</feature>
<evidence type="ECO:0000259" key="9">
    <source>
        <dbReference type="Pfam" id="PF20936"/>
    </source>
</evidence>
<organism evidence="10 11">
    <name type="scientific">Zasmidium cellare</name>
    <name type="common">Wine cellar mold</name>
    <name type="synonym">Racodium cellare</name>
    <dbReference type="NCBI Taxonomy" id="395010"/>
    <lineage>
        <taxon>Eukaryota</taxon>
        <taxon>Fungi</taxon>
        <taxon>Dikarya</taxon>
        <taxon>Ascomycota</taxon>
        <taxon>Pezizomycotina</taxon>
        <taxon>Dothideomycetes</taxon>
        <taxon>Dothideomycetidae</taxon>
        <taxon>Mycosphaerellales</taxon>
        <taxon>Mycosphaerellaceae</taxon>
        <taxon>Zasmidium</taxon>
    </lineage>
</organism>
<keyword evidence="11" id="KW-1185">Reference proteome</keyword>
<feature type="domain" description="Cyclin-D1-binding protein 1-like C-terminal" evidence="9">
    <location>
        <begin position="221"/>
        <end position="321"/>
    </location>
</feature>
<feature type="domain" description="Cyclin-D1-binding protein 1-like N-terminal" evidence="8">
    <location>
        <begin position="51"/>
        <end position="198"/>
    </location>
</feature>
<evidence type="ECO:0000256" key="3">
    <source>
        <dbReference type="ARBA" id="ARBA00008940"/>
    </source>
</evidence>
<evidence type="ECO:0000256" key="2">
    <source>
        <dbReference type="ARBA" id="ARBA00004496"/>
    </source>
</evidence>
<evidence type="ECO:0000256" key="5">
    <source>
        <dbReference type="ARBA" id="ARBA00023242"/>
    </source>
</evidence>
<keyword evidence="5" id="KW-0539">Nucleus</keyword>
<dbReference type="Proteomes" id="UP001305779">
    <property type="component" value="Unassembled WGS sequence"/>
</dbReference>
<evidence type="ECO:0000259" key="8">
    <source>
        <dbReference type="Pfam" id="PF13324"/>
    </source>
</evidence>
<sequence length="354" mass="38577">MAPPAKEDLRVLNELIASTLALLKQFSSSINTSTITPETTISNPPNPLQILRDSATLLKAHTTKISLLAINKPFTPSAITKILRDLSGTCLPAMMSAVQICGQEKATWGSLMGKEVGVRVARTFKEMENLLSELKSIADGNSAPARRDSLSSTGVVWESCDALIALEKLGIAGLAVKKAEQYRDSIKDAIEELQEWREGSDPDNEGQADALLDSDDEGVDGDAESLDDIFNAANSMPKDRPELRQLVEDAEGKLKKIVLLHTALVKRRLKTFKTSSEQPHVEALDKILLHLKIAQSGVDDLAGSFYDLDDDGAKSELEKCVDEAKSACGIARLSWEGKEDEFTAWSKKWEEAIG</sequence>
<evidence type="ECO:0000313" key="10">
    <source>
        <dbReference type="EMBL" id="KAK4493921.1"/>
    </source>
</evidence>
<comment type="caution">
    <text evidence="10">The sequence shown here is derived from an EMBL/GenBank/DDBJ whole genome shotgun (WGS) entry which is preliminary data.</text>
</comment>
<evidence type="ECO:0000256" key="7">
    <source>
        <dbReference type="SAM" id="MobiDB-lite"/>
    </source>
</evidence>
<feature type="compositionally biased region" description="Acidic residues" evidence="7">
    <location>
        <begin position="201"/>
        <end position="217"/>
    </location>
</feature>
<comment type="subcellular location">
    <subcellularLocation>
        <location evidence="2">Cytoplasm</location>
    </subcellularLocation>
    <subcellularLocation>
        <location evidence="1">Nucleus</location>
    </subcellularLocation>
</comment>
<comment type="similarity">
    <text evidence="3">Belongs to the CCNDBP1 family.</text>
</comment>
<evidence type="ECO:0000313" key="11">
    <source>
        <dbReference type="Proteomes" id="UP001305779"/>
    </source>
</evidence>
<dbReference type="Gene3D" id="1.20.1410.10">
    <property type="entry name" value="I/LWEQ domain"/>
    <property type="match status" value="1"/>
</dbReference>
<evidence type="ECO:0000256" key="4">
    <source>
        <dbReference type="ARBA" id="ARBA00022490"/>
    </source>
</evidence>
<protein>
    <submittedName>
        <fullName evidence="10">Uncharacterized protein</fullName>
    </submittedName>
</protein>
<proteinExistence type="inferred from homology"/>
<dbReference type="InterPro" id="IPR049318">
    <property type="entry name" value="GCIP_C"/>
</dbReference>
<reference evidence="10 11" key="1">
    <citation type="journal article" date="2023" name="G3 (Bethesda)">
        <title>A chromosome-level genome assembly of Zasmidium syzygii isolated from banana leaves.</title>
        <authorList>
            <person name="van Westerhoven A.C."/>
            <person name="Mehrabi R."/>
            <person name="Talebi R."/>
            <person name="Steentjes M.B.F."/>
            <person name="Corcolon B."/>
            <person name="Chong P.A."/>
            <person name="Kema G.H.J."/>
            <person name="Seidl M.F."/>
        </authorList>
    </citation>
    <scope>NUCLEOTIDE SEQUENCE [LARGE SCALE GENOMIC DNA]</scope>
    <source>
        <strain evidence="10 11">P124</strain>
    </source>
</reference>
<gene>
    <name evidence="10" type="ORF">PRZ48_015107</name>
</gene>
<name>A0ABR0DXN0_ZASCE</name>
<keyword evidence="4" id="KW-0963">Cytoplasm</keyword>